<keyword evidence="2" id="KW-0472">Membrane</keyword>
<feature type="transmembrane region" description="Helical" evidence="2">
    <location>
        <begin position="269"/>
        <end position="289"/>
    </location>
</feature>
<feature type="chain" id="PRO_5012748286" evidence="3">
    <location>
        <begin position="25"/>
        <end position="591"/>
    </location>
</feature>
<feature type="domain" description="DUF2207" evidence="4">
    <location>
        <begin position="33"/>
        <end position="214"/>
    </location>
</feature>
<dbReference type="AlphaFoldDB" id="A0A1M6FD48"/>
<dbReference type="STRING" id="1121298.SAMN05444401_1897"/>
<feature type="domain" description="Predicted membrane protein YciQ-like C-terminal" evidence="5">
    <location>
        <begin position="311"/>
        <end position="443"/>
    </location>
</feature>
<evidence type="ECO:0000256" key="2">
    <source>
        <dbReference type="SAM" id="Phobius"/>
    </source>
</evidence>
<accession>A0A1M6FD48</accession>
<sequence length="591" mass="67175">MKKLIKALITALVFIFMFSVNVFAADKSFSVDGLNIEATLRDDASLDIVEDLNYKFTGDFNGVTRDLRLKGAQGYEIKKVLIKESSGDFKEIPQGENNNQYTIINNGSNGITIKIFSKSKNEKKIFRIIYNIKGAATLYDDTGELSWNFYSNDNKISVNNISLKILLPSEDLTDVKFWGHGPLYGKSEKIDNKHLLFTTPNLHNGAFIEARVIFSREFISKSTNVVKENRRDLILAEEKDRADRSNKEREDARKIAAKNEENARRVRKMLPVFFGAIALGIITILGFIINSNKKYKQALNAYRSQYPLFQGKYYRELPSDYPPAFAAEIIYSDLDDNTSIISATIMDMVRRKIITVVESEEVTGIIRKTTKKDYGFKVDFDKLEKSGYSFEKELVRWLLKYSSDKSIISFKEIKKKTKSESKARDFKDEFESWTSVIEEEIHHKLDPYTLIPEYKGSRGPVLKNEYEDHRLKWLALKNFLNDFSKLNVAEIPSIQLWEHFLVYGIMLGVSEKVINEMKLHIRPEDLTNDHILLRYMIMDSYFSTNLNTTEEILTKTMDIANSSNTDSSGSIGGGFSGGGSIGGGGGGSGAF</sequence>
<feature type="signal peptide" evidence="3">
    <location>
        <begin position="1"/>
        <end position="24"/>
    </location>
</feature>
<dbReference type="InterPro" id="IPR048389">
    <property type="entry name" value="YciQ-like_C"/>
</dbReference>
<keyword evidence="2" id="KW-1133">Transmembrane helix</keyword>
<feature type="coiled-coil region" evidence="1">
    <location>
        <begin position="235"/>
        <end position="262"/>
    </location>
</feature>
<keyword evidence="2" id="KW-0812">Transmembrane</keyword>
<dbReference type="Pfam" id="PF20990">
    <property type="entry name" value="DUF2207_C"/>
    <property type="match status" value="2"/>
</dbReference>
<dbReference type="InterPro" id="IPR018702">
    <property type="entry name" value="DUF2207"/>
</dbReference>
<dbReference type="Pfam" id="PF09972">
    <property type="entry name" value="DUF2207"/>
    <property type="match status" value="1"/>
</dbReference>
<evidence type="ECO:0000256" key="1">
    <source>
        <dbReference type="SAM" id="Coils"/>
    </source>
</evidence>
<keyword evidence="1" id="KW-0175">Coiled coil</keyword>
<feature type="domain" description="Predicted membrane protein YciQ-like C-terminal" evidence="5">
    <location>
        <begin position="470"/>
        <end position="517"/>
    </location>
</feature>
<dbReference type="Proteomes" id="UP000184080">
    <property type="component" value="Unassembled WGS sequence"/>
</dbReference>
<evidence type="ECO:0000313" key="7">
    <source>
        <dbReference type="Proteomes" id="UP000184080"/>
    </source>
</evidence>
<dbReference type="RefSeq" id="WP_073005822.1">
    <property type="nucleotide sequence ID" value="NZ_FQZO01000002.1"/>
</dbReference>
<reference evidence="6 7" key="1">
    <citation type="submission" date="2016-11" db="EMBL/GenBank/DDBJ databases">
        <authorList>
            <person name="Jaros S."/>
            <person name="Januszkiewicz K."/>
            <person name="Wedrychowicz H."/>
        </authorList>
    </citation>
    <scope>NUCLEOTIDE SEQUENCE [LARGE SCALE GENOMIC DNA]</scope>
    <source>
        <strain evidence="6 7">DSM 21864</strain>
    </source>
</reference>
<evidence type="ECO:0000256" key="3">
    <source>
        <dbReference type="SAM" id="SignalP"/>
    </source>
</evidence>
<evidence type="ECO:0000259" key="4">
    <source>
        <dbReference type="Pfam" id="PF09972"/>
    </source>
</evidence>
<keyword evidence="7" id="KW-1185">Reference proteome</keyword>
<protein>
    <submittedName>
        <fullName evidence="6">Uncharacterized membrane protein</fullName>
    </submittedName>
</protein>
<organism evidence="6 7">
    <name type="scientific">Clostridium amylolyticum</name>
    <dbReference type="NCBI Taxonomy" id="1121298"/>
    <lineage>
        <taxon>Bacteria</taxon>
        <taxon>Bacillati</taxon>
        <taxon>Bacillota</taxon>
        <taxon>Clostridia</taxon>
        <taxon>Eubacteriales</taxon>
        <taxon>Clostridiaceae</taxon>
        <taxon>Clostridium</taxon>
    </lineage>
</organism>
<evidence type="ECO:0000259" key="5">
    <source>
        <dbReference type="Pfam" id="PF20990"/>
    </source>
</evidence>
<name>A0A1M6FD48_9CLOT</name>
<dbReference type="EMBL" id="FQZO01000002">
    <property type="protein sequence ID" value="SHI95592.1"/>
    <property type="molecule type" value="Genomic_DNA"/>
</dbReference>
<proteinExistence type="predicted"/>
<gene>
    <name evidence="6" type="ORF">SAMN05444401_1897</name>
</gene>
<evidence type="ECO:0000313" key="6">
    <source>
        <dbReference type="EMBL" id="SHI95592.1"/>
    </source>
</evidence>
<keyword evidence="3" id="KW-0732">Signal</keyword>
<dbReference type="OrthoDB" id="5507254at2"/>